<dbReference type="Proteomes" id="UP000657006">
    <property type="component" value="Unassembled WGS sequence"/>
</dbReference>
<keyword evidence="1" id="KW-1133">Transmembrane helix</keyword>
<feature type="transmembrane region" description="Helical" evidence="1">
    <location>
        <begin position="92"/>
        <end position="110"/>
    </location>
</feature>
<keyword evidence="1" id="KW-0812">Transmembrane</keyword>
<accession>A0A926HWK6</accession>
<dbReference type="InterPro" id="IPR052712">
    <property type="entry name" value="Acid_resist_chaperone_HdeD"/>
</dbReference>
<gene>
    <name evidence="2" type="ORF">H8730_04590</name>
</gene>
<feature type="transmembrane region" description="Helical" evidence="1">
    <location>
        <begin position="126"/>
        <end position="148"/>
    </location>
</feature>
<keyword evidence="1" id="KW-0472">Membrane</keyword>
<feature type="transmembrane region" description="Helical" evidence="1">
    <location>
        <begin position="154"/>
        <end position="177"/>
    </location>
</feature>
<keyword evidence="3" id="KW-1185">Reference proteome</keyword>
<feature type="transmembrane region" description="Helical" evidence="1">
    <location>
        <begin position="12"/>
        <end position="30"/>
    </location>
</feature>
<name>A0A926HWK6_9FIRM</name>
<dbReference type="AlphaFoldDB" id="A0A926HWK6"/>
<dbReference type="Pfam" id="PF03729">
    <property type="entry name" value="DUF308"/>
    <property type="match status" value="1"/>
</dbReference>
<dbReference type="PANTHER" id="PTHR34989">
    <property type="entry name" value="PROTEIN HDED"/>
    <property type="match status" value="1"/>
</dbReference>
<dbReference type="GO" id="GO:0005886">
    <property type="term" value="C:plasma membrane"/>
    <property type="evidence" value="ECO:0007669"/>
    <property type="project" value="TreeGrafter"/>
</dbReference>
<proteinExistence type="predicted"/>
<feature type="transmembrane region" description="Helical" evidence="1">
    <location>
        <begin position="68"/>
        <end position="86"/>
    </location>
</feature>
<organism evidence="2 3">
    <name type="scientific">Bianquea renquensis</name>
    <dbReference type="NCBI Taxonomy" id="2763661"/>
    <lineage>
        <taxon>Bacteria</taxon>
        <taxon>Bacillati</taxon>
        <taxon>Bacillota</taxon>
        <taxon>Clostridia</taxon>
        <taxon>Eubacteriales</taxon>
        <taxon>Bianqueaceae</taxon>
        <taxon>Bianquea</taxon>
    </lineage>
</organism>
<reference evidence="2" key="1">
    <citation type="submission" date="2020-08" db="EMBL/GenBank/DDBJ databases">
        <title>Genome public.</title>
        <authorList>
            <person name="Liu C."/>
            <person name="Sun Q."/>
        </authorList>
    </citation>
    <scope>NUCLEOTIDE SEQUENCE</scope>
    <source>
        <strain evidence="2">NSJ-32</strain>
    </source>
</reference>
<evidence type="ECO:0000256" key="1">
    <source>
        <dbReference type="SAM" id="Phobius"/>
    </source>
</evidence>
<feature type="transmembrane region" description="Helical" evidence="1">
    <location>
        <begin position="36"/>
        <end position="56"/>
    </location>
</feature>
<comment type="caution">
    <text evidence="2">The sequence shown here is derived from an EMBL/GenBank/DDBJ whole genome shotgun (WGS) entry which is preliminary data.</text>
</comment>
<evidence type="ECO:0000313" key="2">
    <source>
        <dbReference type="EMBL" id="MBC8542822.1"/>
    </source>
</evidence>
<dbReference type="InterPro" id="IPR005325">
    <property type="entry name" value="DUF308_memb"/>
</dbReference>
<sequence length="201" mass="21620">MRSTKSIRTAKIGSIMMAAALSGIGVMLILFPEFSATTLCYVLGGLLTAYGIIKVVGYFSKDLYRLAFQYDLAYGALLAAVGLIMLLHPEGFIAVLYIVMGILFLADGLFKTQMAIDAKRFGVGKWWLIIALAALTGLAGLLLILRPFDGAKAVMILLGISLLAEGVLSISVALCTVKIIRHQQPDSIEAIYTETKGDQEV</sequence>
<evidence type="ECO:0000313" key="3">
    <source>
        <dbReference type="Proteomes" id="UP000657006"/>
    </source>
</evidence>
<dbReference type="PANTHER" id="PTHR34989:SF1">
    <property type="entry name" value="PROTEIN HDED"/>
    <property type="match status" value="1"/>
</dbReference>
<dbReference type="RefSeq" id="WP_177715744.1">
    <property type="nucleotide sequence ID" value="NZ_JACRSQ010000004.1"/>
</dbReference>
<protein>
    <submittedName>
        <fullName evidence="2">DUF308 domain-containing protein</fullName>
    </submittedName>
</protein>
<dbReference type="EMBL" id="JACRSQ010000004">
    <property type="protein sequence ID" value="MBC8542822.1"/>
    <property type="molecule type" value="Genomic_DNA"/>
</dbReference>